<name>A0A8H5GQ41_9AGAR</name>
<evidence type="ECO:0000256" key="6">
    <source>
        <dbReference type="ARBA" id="ARBA00022824"/>
    </source>
</evidence>
<dbReference type="GO" id="GO:0005789">
    <property type="term" value="C:endoplasmic reticulum membrane"/>
    <property type="evidence" value="ECO:0007669"/>
    <property type="project" value="UniProtKB-SubCell"/>
</dbReference>
<proteinExistence type="inferred from homology"/>
<dbReference type="PANTHER" id="PTHR11711">
    <property type="entry name" value="ADP RIBOSYLATION FACTOR-RELATED"/>
    <property type="match status" value="1"/>
</dbReference>
<dbReference type="OrthoDB" id="41266at2759"/>
<dbReference type="SUPFAM" id="SSF52540">
    <property type="entry name" value="P-loop containing nucleoside triphosphate hydrolases"/>
    <property type="match status" value="1"/>
</dbReference>
<accession>A0A8H5GQ41</accession>
<reference evidence="13 14" key="1">
    <citation type="journal article" date="2020" name="ISME J.">
        <title>Uncovering the hidden diversity of litter-decomposition mechanisms in mushroom-forming fungi.</title>
        <authorList>
            <person name="Floudas D."/>
            <person name="Bentzer J."/>
            <person name="Ahren D."/>
            <person name="Johansson T."/>
            <person name="Persson P."/>
            <person name="Tunlid A."/>
        </authorList>
    </citation>
    <scope>NUCLEOTIDE SEQUENCE [LARGE SCALE GENOMIC DNA]</scope>
    <source>
        <strain evidence="13 14">CBS 661.87</strain>
    </source>
</reference>
<keyword evidence="10" id="KW-0675">Receptor</keyword>
<evidence type="ECO:0000313" key="13">
    <source>
        <dbReference type="EMBL" id="KAF5369196.1"/>
    </source>
</evidence>
<evidence type="ECO:0000256" key="10">
    <source>
        <dbReference type="ARBA" id="ARBA00023170"/>
    </source>
</evidence>
<feature type="region of interest" description="Disordered" evidence="11">
    <location>
        <begin position="211"/>
        <end position="231"/>
    </location>
</feature>
<protein>
    <recommendedName>
        <fullName evidence="3">Signal recognition particle receptor subunit beta</fullName>
    </recommendedName>
</protein>
<dbReference type="InterPro" id="IPR019009">
    <property type="entry name" value="SRP_receptor_beta_su"/>
</dbReference>
<evidence type="ECO:0000313" key="14">
    <source>
        <dbReference type="Proteomes" id="UP000565441"/>
    </source>
</evidence>
<evidence type="ECO:0000256" key="7">
    <source>
        <dbReference type="ARBA" id="ARBA00022989"/>
    </source>
</evidence>
<evidence type="ECO:0000256" key="3">
    <source>
        <dbReference type="ARBA" id="ARBA00020256"/>
    </source>
</evidence>
<sequence>MEHSNPESSNASQKVPQLFPAALLSTQNIALLSFLVSLLIVAIIAFSSKRRSKLRGNTLLLVGPPDAGKTAILSRLVYGQALQTHTSLQANSSIVALSTPQKNIRVVDIPGHPRIRDQFREHLDDAKVIAFMVDVSTVSRNGAVVAEHLHNILHTLSSLPPSQTLPTVIILAHKCDLLNTGSQANAAADSLAINRVKSVLERELEKRRASQSGVGVEGLGAEGETSEMGGLDCNGPVGGAFKFSDWEGGEISFIGTSAKVSKAAEGSEKAVDDGLLALREWLDENM</sequence>
<dbReference type="AlphaFoldDB" id="A0A8H5GQ41"/>
<dbReference type="Proteomes" id="UP000565441">
    <property type="component" value="Unassembled WGS sequence"/>
</dbReference>
<keyword evidence="14" id="KW-1185">Reference proteome</keyword>
<dbReference type="InterPro" id="IPR024156">
    <property type="entry name" value="Small_GTPase_ARF"/>
</dbReference>
<dbReference type="InterPro" id="IPR027417">
    <property type="entry name" value="P-loop_NTPase"/>
</dbReference>
<evidence type="ECO:0000256" key="1">
    <source>
        <dbReference type="ARBA" id="ARBA00004389"/>
    </source>
</evidence>
<keyword evidence="6" id="KW-0256">Endoplasmic reticulum</keyword>
<dbReference type="GO" id="GO:0005525">
    <property type="term" value="F:GTP binding"/>
    <property type="evidence" value="ECO:0007669"/>
    <property type="project" value="UniProtKB-KW"/>
</dbReference>
<dbReference type="Gene3D" id="3.40.50.300">
    <property type="entry name" value="P-loop containing nucleotide triphosphate hydrolases"/>
    <property type="match status" value="1"/>
</dbReference>
<organism evidence="13 14">
    <name type="scientific">Tricholomella constricta</name>
    <dbReference type="NCBI Taxonomy" id="117010"/>
    <lineage>
        <taxon>Eukaryota</taxon>
        <taxon>Fungi</taxon>
        <taxon>Dikarya</taxon>
        <taxon>Basidiomycota</taxon>
        <taxon>Agaricomycotina</taxon>
        <taxon>Agaricomycetes</taxon>
        <taxon>Agaricomycetidae</taxon>
        <taxon>Agaricales</taxon>
        <taxon>Tricholomatineae</taxon>
        <taxon>Lyophyllaceae</taxon>
        <taxon>Tricholomella</taxon>
    </lineage>
</organism>
<dbReference type="EMBL" id="JAACJP010000056">
    <property type="protein sequence ID" value="KAF5369196.1"/>
    <property type="molecule type" value="Genomic_DNA"/>
</dbReference>
<evidence type="ECO:0000256" key="9">
    <source>
        <dbReference type="ARBA" id="ARBA00023136"/>
    </source>
</evidence>
<keyword evidence="9 12" id="KW-0472">Membrane</keyword>
<comment type="caution">
    <text evidence="13">The sequence shown here is derived from an EMBL/GenBank/DDBJ whole genome shotgun (WGS) entry which is preliminary data.</text>
</comment>
<comment type="similarity">
    <text evidence="2">Belongs to the SRP receptor beta subunit family.</text>
</comment>
<dbReference type="Pfam" id="PF09439">
    <property type="entry name" value="SRPRB"/>
    <property type="match status" value="1"/>
</dbReference>
<evidence type="ECO:0000256" key="4">
    <source>
        <dbReference type="ARBA" id="ARBA00022692"/>
    </source>
</evidence>
<evidence type="ECO:0000256" key="2">
    <source>
        <dbReference type="ARBA" id="ARBA00005619"/>
    </source>
</evidence>
<keyword evidence="5" id="KW-0547">Nucleotide-binding</keyword>
<comment type="subcellular location">
    <subcellularLocation>
        <location evidence="1">Endoplasmic reticulum membrane</location>
        <topology evidence="1">Single-pass membrane protein</topology>
    </subcellularLocation>
</comment>
<feature type="transmembrane region" description="Helical" evidence="12">
    <location>
        <begin position="29"/>
        <end position="46"/>
    </location>
</feature>
<evidence type="ECO:0000256" key="5">
    <source>
        <dbReference type="ARBA" id="ARBA00022741"/>
    </source>
</evidence>
<evidence type="ECO:0000256" key="12">
    <source>
        <dbReference type="SAM" id="Phobius"/>
    </source>
</evidence>
<keyword evidence="7 12" id="KW-1133">Transmembrane helix</keyword>
<keyword evidence="8" id="KW-0342">GTP-binding</keyword>
<keyword evidence="4 12" id="KW-0812">Transmembrane</keyword>
<gene>
    <name evidence="13" type="ORF">D9615_009974</name>
</gene>
<evidence type="ECO:0000256" key="8">
    <source>
        <dbReference type="ARBA" id="ARBA00023134"/>
    </source>
</evidence>
<evidence type="ECO:0000256" key="11">
    <source>
        <dbReference type="SAM" id="MobiDB-lite"/>
    </source>
</evidence>